<dbReference type="Pfam" id="PF00651">
    <property type="entry name" value="BTB"/>
    <property type="match status" value="1"/>
</dbReference>
<dbReference type="Gene3D" id="2.130.10.30">
    <property type="entry name" value="Regulator of chromosome condensation 1/beta-lactamase-inhibitor protein II"/>
    <property type="match status" value="1"/>
</dbReference>
<protein>
    <submittedName>
        <fullName evidence="3">Btk-binding protein-related</fullName>
    </submittedName>
</protein>
<dbReference type="PROSITE" id="PS50097">
    <property type="entry name" value="BTB"/>
    <property type="match status" value="1"/>
</dbReference>
<dbReference type="InterPro" id="IPR051553">
    <property type="entry name" value="Ran_GTPase-activating"/>
</dbReference>
<reference evidence="3" key="1">
    <citation type="submission" date="2022-08" db="EMBL/GenBank/DDBJ databases">
        <title>Novel sulphate-reducing endosymbionts in the free-living metamonad Anaeramoeba.</title>
        <authorList>
            <person name="Jerlstrom-Hultqvist J."/>
            <person name="Cepicka I."/>
            <person name="Gallot-Lavallee L."/>
            <person name="Salas-Leiva D."/>
            <person name="Curtis B.A."/>
            <person name="Zahonova K."/>
            <person name="Pipaliya S."/>
            <person name="Dacks J."/>
            <person name="Roger A.J."/>
        </authorList>
    </citation>
    <scope>NUCLEOTIDE SEQUENCE</scope>
    <source>
        <strain evidence="3">Busselton2</strain>
    </source>
</reference>
<feature type="domain" description="BTB" evidence="2">
    <location>
        <begin position="486"/>
        <end position="543"/>
    </location>
</feature>
<dbReference type="InterPro" id="IPR011333">
    <property type="entry name" value="SKP1/BTB/POZ_sf"/>
</dbReference>
<dbReference type="EMBL" id="JANTQA010000016">
    <property type="protein sequence ID" value="KAJ3447179.1"/>
    <property type="molecule type" value="Genomic_DNA"/>
</dbReference>
<dbReference type="AlphaFoldDB" id="A0AAV7ZYX7"/>
<evidence type="ECO:0000256" key="1">
    <source>
        <dbReference type="PROSITE-ProRule" id="PRU00235"/>
    </source>
</evidence>
<dbReference type="Gene3D" id="3.30.710.10">
    <property type="entry name" value="Potassium Channel Kv1.1, Chain A"/>
    <property type="match status" value="1"/>
</dbReference>
<dbReference type="CDD" id="cd18186">
    <property type="entry name" value="BTB_POZ_ZBTB_KLHL-like"/>
    <property type="match status" value="1"/>
</dbReference>
<dbReference type="PROSITE" id="PS00626">
    <property type="entry name" value="RCC1_2"/>
    <property type="match status" value="1"/>
</dbReference>
<accession>A0AAV7ZYX7</accession>
<dbReference type="PROSITE" id="PS50012">
    <property type="entry name" value="RCC1_3"/>
    <property type="match status" value="1"/>
</dbReference>
<dbReference type="InterPro" id="IPR000408">
    <property type="entry name" value="Reg_chr_condens"/>
</dbReference>
<name>A0AAV7ZYX7_9EUKA</name>
<organism evidence="3 4">
    <name type="scientific">Anaeramoeba flamelloides</name>
    <dbReference type="NCBI Taxonomy" id="1746091"/>
    <lineage>
        <taxon>Eukaryota</taxon>
        <taxon>Metamonada</taxon>
        <taxon>Anaeramoebidae</taxon>
        <taxon>Anaeramoeba</taxon>
    </lineage>
</organism>
<dbReference type="PANTHER" id="PTHR45982:SF1">
    <property type="entry name" value="REGULATOR OF CHROMOSOME CONDENSATION"/>
    <property type="match status" value="1"/>
</dbReference>
<comment type="caution">
    <text evidence="3">The sequence shown here is derived from an EMBL/GenBank/DDBJ whole genome shotgun (WGS) entry which is preliminary data.</text>
</comment>
<feature type="repeat" description="RCC1" evidence="1">
    <location>
        <begin position="202"/>
        <end position="253"/>
    </location>
</feature>
<dbReference type="SUPFAM" id="SSF50985">
    <property type="entry name" value="RCC1/BLIP-II"/>
    <property type="match status" value="1"/>
</dbReference>
<evidence type="ECO:0000313" key="4">
    <source>
        <dbReference type="Proteomes" id="UP001146793"/>
    </source>
</evidence>
<evidence type="ECO:0000313" key="3">
    <source>
        <dbReference type="EMBL" id="KAJ3447179.1"/>
    </source>
</evidence>
<proteinExistence type="predicted"/>
<dbReference type="InterPro" id="IPR009091">
    <property type="entry name" value="RCC1/BLIP-II"/>
</dbReference>
<sequence length="578" mass="66302">MSDHNSIYFGQYNFHLSKKSHSKSDILPITKYPNIKIISSGLHNGLIVTKENELYRISTTDQKKKKKKITIPQNELITSLGHSYYNGLVLTQSGKVYSVGTDFSYNQLPLKKVTNLNLETAYLCEWFEEKNIKIRSIVCTSVNNYFVSMDNVLYGNGFNSSFQLGKRTEPSNQHLPIQIYENVSNVYGSPHSNHNLFTTLDNKLIGLGTNSNAQLGLGHKSGITKPSVVPNIKASEIKQISCPNTSSIILFKNGKLFSCGKSSTNGQNLEKKTFCPIPSLKDKLFSDLASGYNHTIVLTTENELYGWSQQKDCFLMKKTIYTPVEIKTSFLKKNLRYELTCSNYNSFIFPPNPHKNSLTDNSEFMILFETGKFSDYTLQSSNIKIHKSFVECRIGTTIDNIEQVFNKYNKNEINTFLKWVYSGIVIEGYEILDKISKEFGIQNIFSIDFNQNLLNLYNDHDSKNFHLLVPIDDEYENEEEEEEEFEEIPVHKYILYAKSGLFREMFDNINESSNTVKDYSGKTIESLELLVKFFYTRKIELTADDDPELVVEELSDAVEYYQLNEICNLNNKLNSLKK</sequence>
<dbReference type="Proteomes" id="UP001146793">
    <property type="component" value="Unassembled WGS sequence"/>
</dbReference>
<dbReference type="SUPFAM" id="SSF54695">
    <property type="entry name" value="POZ domain"/>
    <property type="match status" value="1"/>
</dbReference>
<dbReference type="PANTHER" id="PTHR45982">
    <property type="entry name" value="REGULATOR OF CHROMOSOME CONDENSATION"/>
    <property type="match status" value="1"/>
</dbReference>
<dbReference type="InterPro" id="IPR000210">
    <property type="entry name" value="BTB/POZ_dom"/>
</dbReference>
<evidence type="ECO:0000259" key="2">
    <source>
        <dbReference type="PROSITE" id="PS50097"/>
    </source>
</evidence>
<gene>
    <name evidence="3" type="ORF">M0812_07401</name>
</gene>
<dbReference type="Pfam" id="PF13540">
    <property type="entry name" value="RCC1_2"/>
    <property type="match status" value="1"/>
</dbReference>